<comment type="caution">
    <text evidence="2">The sequence shown here is derived from an EMBL/GenBank/DDBJ whole genome shotgun (WGS) entry which is preliminary data.</text>
</comment>
<dbReference type="EMBL" id="JAPYKO010000001">
    <property type="protein sequence ID" value="MEI9400700.1"/>
    <property type="molecule type" value="Genomic_DNA"/>
</dbReference>
<evidence type="ECO:0000313" key="2">
    <source>
        <dbReference type="EMBL" id="MEI9400700.1"/>
    </source>
</evidence>
<dbReference type="PANTHER" id="PTHR34203">
    <property type="entry name" value="METHYLTRANSFERASE, FKBM FAMILY PROTEIN"/>
    <property type="match status" value="1"/>
</dbReference>
<dbReference type="GO" id="GO:0032259">
    <property type="term" value="P:methylation"/>
    <property type="evidence" value="ECO:0007669"/>
    <property type="project" value="UniProtKB-KW"/>
</dbReference>
<organism evidence="2 3">
    <name type="scientific">Mesorhizobium argentiipisi</name>
    <dbReference type="NCBI Taxonomy" id="3015175"/>
    <lineage>
        <taxon>Bacteria</taxon>
        <taxon>Pseudomonadati</taxon>
        <taxon>Pseudomonadota</taxon>
        <taxon>Alphaproteobacteria</taxon>
        <taxon>Hyphomicrobiales</taxon>
        <taxon>Phyllobacteriaceae</taxon>
        <taxon>Mesorhizobium</taxon>
    </lineage>
</organism>
<keyword evidence="2" id="KW-0489">Methyltransferase</keyword>
<protein>
    <submittedName>
        <fullName evidence="2">FkbM family methyltransferase</fullName>
    </submittedName>
</protein>
<keyword evidence="3" id="KW-1185">Reference proteome</keyword>
<dbReference type="SUPFAM" id="SSF53335">
    <property type="entry name" value="S-adenosyl-L-methionine-dependent methyltransferases"/>
    <property type="match status" value="1"/>
</dbReference>
<name>A0ABU8K4R4_9HYPH</name>
<dbReference type="RefSeq" id="WP_337091004.1">
    <property type="nucleotide sequence ID" value="NZ_JAPYKO010000001.1"/>
</dbReference>
<keyword evidence="2" id="KW-0808">Transferase</keyword>
<dbReference type="InterPro" id="IPR006342">
    <property type="entry name" value="FkbM_mtfrase"/>
</dbReference>
<accession>A0ABU8K4R4</accession>
<proteinExistence type="predicted"/>
<dbReference type="NCBIfam" id="TIGR01444">
    <property type="entry name" value="fkbM_fam"/>
    <property type="match status" value="1"/>
</dbReference>
<evidence type="ECO:0000259" key="1">
    <source>
        <dbReference type="Pfam" id="PF05050"/>
    </source>
</evidence>
<sequence>MGLGPSPNASYNVFTCHGTIVFVDNRLGQLRHGQLEYAPQNALLLQEEGRGRFVLLGDAVQKDIAFLPDRSVVVDLQSLSDHDDAMKSQFAIARITENEFGLKRGDLFLCAEPDGRITLSRTECKTWESFHCRNDASEITGTVVSYRIDGQLLNFFISNRFDYIQSCLLRGDFYDRNALNLIRREIVPGMSFLDIGANIGNHCMFVSKFCNPSQIIAIEPNPEAIRILKLNMLLNECRNVNLDYLGLALGSGIGMMRVAYPSSGNIGGAQLFLDDQGRVKCIPGDEILHEKPIGFMKIDVEGSEFDVLEGLKRTISRWRPKILIEVWPKMRSNLDAWCGAVGYIIREHLPMDDNYFLLPRERLA</sequence>
<dbReference type="InterPro" id="IPR052514">
    <property type="entry name" value="SAM-dependent_MTase"/>
</dbReference>
<evidence type="ECO:0000313" key="3">
    <source>
        <dbReference type="Proteomes" id="UP001366503"/>
    </source>
</evidence>
<dbReference type="PANTHER" id="PTHR34203:SF15">
    <property type="entry name" value="SLL1173 PROTEIN"/>
    <property type="match status" value="1"/>
</dbReference>
<dbReference type="GO" id="GO:0008168">
    <property type="term" value="F:methyltransferase activity"/>
    <property type="evidence" value="ECO:0007669"/>
    <property type="project" value="UniProtKB-KW"/>
</dbReference>
<dbReference type="Pfam" id="PF05050">
    <property type="entry name" value="Methyltransf_21"/>
    <property type="match status" value="1"/>
</dbReference>
<dbReference type="Proteomes" id="UP001366503">
    <property type="component" value="Unassembled WGS sequence"/>
</dbReference>
<reference evidence="2 3" key="1">
    <citation type="submission" date="2022-12" db="EMBL/GenBank/DDBJ databases">
        <authorList>
            <person name="Muema E."/>
        </authorList>
    </citation>
    <scope>NUCLEOTIDE SEQUENCE [LARGE SCALE GENOMIC DNA]</scope>
    <source>
        <strain evidence="3">1330</strain>
    </source>
</reference>
<feature type="domain" description="Methyltransferase FkbM" evidence="1">
    <location>
        <begin position="194"/>
        <end position="326"/>
    </location>
</feature>
<dbReference type="Gene3D" id="3.40.50.150">
    <property type="entry name" value="Vaccinia Virus protein VP39"/>
    <property type="match status" value="1"/>
</dbReference>
<gene>
    <name evidence="2" type="ORF">O7A05_00555</name>
</gene>
<dbReference type="InterPro" id="IPR029063">
    <property type="entry name" value="SAM-dependent_MTases_sf"/>
</dbReference>